<dbReference type="Proteomes" id="UP001302126">
    <property type="component" value="Unassembled WGS sequence"/>
</dbReference>
<comment type="cofactor">
    <cofactor evidence="1">
        <name>FAD</name>
        <dbReference type="ChEBI" id="CHEBI:57692"/>
    </cofactor>
</comment>
<evidence type="ECO:0000256" key="5">
    <source>
        <dbReference type="ARBA" id="ARBA00023033"/>
    </source>
</evidence>
<evidence type="ECO:0000313" key="7">
    <source>
        <dbReference type="Proteomes" id="UP001302126"/>
    </source>
</evidence>
<evidence type="ECO:0000256" key="2">
    <source>
        <dbReference type="ARBA" id="ARBA00022630"/>
    </source>
</evidence>
<dbReference type="EMBL" id="MU864620">
    <property type="protein sequence ID" value="KAK4182708.1"/>
    <property type="molecule type" value="Genomic_DNA"/>
</dbReference>
<reference evidence="6" key="2">
    <citation type="submission" date="2023-05" db="EMBL/GenBank/DDBJ databases">
        <authorList>
            <consortium name="Lawrence Berkeley National Laboratory"/>
            <person name="Steindorff A."/>
            <person name="Hensen N."/>
            <person name="Bonometti L."/>
            <person name="Westerberg I."/>
            <person name="Brannstrom I.O."/>
            <person name="Guillou S."/>
            <person name="Cros-Aarteil S."/>
            <person name="Calhoun S."/>
            <person name="Haridas S."/>
            <person name="Kuo A."/>
            <person name="Mondo S."/>
            <person name="Pangilinan J."/>
            <person name="Riley R."/>
            <person name="Labutti K."/>
            <person name="Andreopoulos B."/>
            <person name="Lipzen A."/>
            <person name="Chen C."/>
            <person name="Yanf M."/>
            <person name="Daum C."/>
            <person name="Ng V."/>
            <person name="Clum A."/>
            <person name="Ohm R."/>
            <person name="Martin F."/>
            <person name="Silar P."/>
            <person name="Natvig D."/>
            <person name="Lalanne C."/>
            <person name="Gautier V."/>
            <person name="Ament-Velasquez S.L."/>
            <person name="Kruys A."/>
            <person name="Hutchinson M.I."/>
            <person name="Powell A.J."/>
            <person name="Barry K."/>
            <person name="Miller A.N."/>
            <person name="Grigoriev I.V."/>
            <person name="Debuchy R."/>
            <person name="Gladieux P."/>
            <person name="Thoren M.H."/>
            <person name="Johannesson H."/>
        </authorList>
    </citation>
    <scope>NUCLEOTIDE SEQUENCE</scope>
    <source>
        <strain evidence="6">PSN309</strain>
    </source>
</reference>
<dbReference type="PANTHER" id="PTHR47178:SF3">
    <property type="entry name" value="FAD-BINDING DOMAIN-CONTAINING PROTEIN"/>
    <property type="match status" value="1"/>
</dbReference>
<evidence type="ECO:0000256" key="3">
    <source>
        <dbReference type="ARBA" id="ARBA00022827"/>
    </source>
</evidence>
<keyword evidence="3" id="KW-0274">FAD</keyword>
<evidence type="ECO:0008006" key="8">
    <source>
        <dbReference type="Google" id="ProtNLM"/>
    </source>
</evidence>
<name>A0AAN7AD17_9PEZI</name>
<keyword evidence="5" id="KW-0503">Monooxygenase</keyword>
<organism evidence="6 7">
    <name type="scientific">Podospora australis</name>
    <dbReference type="NCBI Taxonomy" id="1536484"/>
    <lineage>
        <taxon>Eukaryota</taxon>
        <taxon>Fungi</taxon>
        <taxon>Dikarya</taxon>
        <taxon>Ascomycota</taxon>
        <taxon>Pezizomycotina</taxon>
        <taxon>Sordariomycetes</taxon>
        <taxon>Sordariomycetidae</taxon>
        <taxon>Sordariales</taxon>
        <taxon>Podosporaceae</taxon>
        <taxon>Podospora</taxon>
    </lineage>
</organism>
<accession>A0AAN7AD17</accession>
<evidence type="ECO:0000256" key="1">
    <source>
        <dbReference type="ARBA" id="ARBA00001974"/>
    </source>
</evidence>
<proteinExistence type="predicted"/>
<dbReference type="PANTHER" id="PTHR47178">
    <property type="entry name" value="MONOOXYGENASE, FAD-BINDING"/>
    <property type="match status" value="1"/>
</dbReference>
<dbReference type="GO" id="GO:0004497">
    <property type="term" value="F:monooxygenase activity"/>
    <property type="evidence" value="ECO:0007669"/>
    <property type="project" value="UniProtKB-KW"/>
</dbReference>
<protein>
    <recommendedName>
        <fullName evidence="8">FAD-binding domain-containing protein</fullName>
    </recommendedName>
</protein>
<sequence>MRRDVHQHSLQPLKYQRHILSRPIIRVRRRPWLELIKTGIDMRYGKRLPTLSVVGDDSVTAVFEDGTAEVGTLMIGAEGAHSPRCQFLFHTAPREGALLTCPTVTSCAITKLDSKITAALAKLHPCLVSTVDPSGLLTWIGIHDSSPVSPTEWTYMILLSWNDPSDLTLNKLGENSPAILADLHSRVEHLASPFKEAIQGIPEGTKAWHGRLCYWPTKPWDNLGGRVTLAGDAAHPMTFRLYRGQGLGNAIADAAELQKHLQDMKAHTPAALAEVVRKYEEEMWVRGLEAVKVNLENTVAIHDWKKTRSSAILRSGVKRDAEIGVTRESQG</sequence>
<dbReference type="AlphaFoldDB" id="A0AAN7AD17"/>
<gene>
    <name evidence="6" type="ORF">QBC35DRAFT_444706</name>
</gene>
<evidence type="ECO:0000256" key="4">
    <source>
        <dbReference type="ARBA" id="ARBA00023002"/>
    </source>
</evidence>
<comment type="caution">
    <text evidence="6">The sequence shown here is derived from an EMBL/GenBank/DDBJ whole genome shotgun (WGS) entry which is preliminary data.</text>
</comment>
<evidence type="ECO:0000313" key="6">
    <source>
        <dbReference type="EMBL" id="KAK4182708.1"/>
    </source>
</evidence>
<keyword evidence="4" id="KW-0560">Oxidoreductase</keyword>
<keyword evidence="7" id="KW-1185">Reference proteome</keyword>
<dbReference type="InterPro" id="IPR036188">
    <property type="entry name" value="FAD/NAD-bd_sf"/>
</dbReference>
<keyword evidence="2" id="KW-0285">Flavoprotein</keyword>
<dbReference type="Gene3D" id="3.50.50.60">
    <property type="entry name" value="FAD/NAD(P)-binding domain"/>
    <property type="match status" value="1"/>
</dbReference>
<dbReference type="SUPFAM" id="SSF51905">
    <property type="entry name" value="FAD/NAD(P)-binding domain"/>
    <property type="match status" value="1"/>
</dbReference>
<reference evidence="6" key="1">
    <citation type="journal article" date="2023" name="Mol. Phylogenet. Evol.">
        <title>Genome-scale phylogeny and comparative genomics of the fungal order Sordariales.</title>
        <authorList>
            <person name="Hensen N."/>
            <person name="Bonometti L."/>
            <person name="Westerberg I."/>
            <person name="Brannstrom I.O."/>
            <person name="Guillou S."/>
            <person name="Cros-Aarteil S."/>
            <person name="Calhoun S."/>
            <person name="Haridas S."/>
            <person name="Kuo A."/>
            <person name="Mondo S."/>
            <person name="Pangilinan J."/>
            <person name="Riley R."/>
            <person name="LaButti K."/>
            <person name="Andreopoulos B."/>
            <person name="Lipzen A."/>
            <person name="Chen C."/>
            <person name="Yan M."/>
            <person name="Daum C."/>
            <person name="Ng V."/>
            <person name="Clum A."/>
            <person name="Steindorff A."/>
            <person name="Ohm R.A."/>
            <person name="Martin F."/>
            <person name="Silar P."/>
            <person name="Natvig D.O."/>
            <person name="Lalanne C."/>
            <person name="Gautier V."/>
            <person name="Ament-Velasquez S.L."/>
            <person name="Kruys A."/>
            <person name="Hutchinson M.I."/>
            <person name="Powell A.J."/>
            <person name="Barry K."/>
            <person name="Miller A.N."/>
            <person name="Grigoriev I.V."/>
            <person name="Debuchy R."/>
            <person name="Gladieux P."/>
            <person name="Hiltunen Thoren M."/>
            <person name="Johannesson H."/>
        </authorList>
    </citation>
    <scope>NUCLEOTIDE SEQUENCE</scope>
    <source>
        <strain evidence="6">PSN309</strain>
    </source>
</reference>